<evidence type="ECO:0000313" key="2">
    <source>
        <dbReference type="Proteomes" id="UP001295684"/>
    </source>
</evidence>
<gene>
    <name evidence="1" type="ORF">ECRASSUSDP1_LOCUS10118</name>
</gene>
<dbReference type="AlphaFoldDB" id="A0AAD1UHM8"/>
<reference evidence="1" key="1">
    <citation type="submission" date="2023-07" db="EMBL/GenBank/DDBJ databases">
        <authorList>
            <consortium name="AG Swart"/>
            <person name="Singh M."/>
            <person name="Singh A."/>
            <person name="Seah K."/>
            <person name="Emmerich C."/>
        </authorList>
    </citation>
    <scope>NUCLEOTIDE SEQUENCE</scope>
    <source>
        <strain evidence="1">DP1</strain>
    </source>
</reference>
<dbReference type="InterPro" id="IPR032675">
    <property type="entry name" value="LRR_dom_sf"/>
</dbReference>
<name>A0AAD1UHM8_EUPCR</name>
<evidence type="ECO:0000313" key="1">
    <source>
        <dbReference type="EMBL" id="CAI2368822.1"/>
    </source>
</evidence>
<dbReference type="Gene3D" id="3.80.10.10">
    <property type="entry name" value="Ribonuclease Inhibitor"/>
    <property type="match status" value="1"/>
</dbReference>
<comment type="caution">
    <text evidence="1">The sequence shown here is derived from an EMBL/GenBank/DDBJ whole genome shotgun (WGS) entry which is preliminary data.</text>
</comment>
<proteinExistence type="predicted"/>
<dbReference type="Proteomes" id="UP001295684">
    <property type="component" value="Unassembled WGS sequence"/>
</dbReference>
<protein>
    <submittedName>
        <fullName evidence="1">Uncharacterized protein</fullName>
    </submittedName>
</protein>
<dbReference type="EMBL" id="CAMPGE010009964">
    <property type="protein sequence ID" value="CAI2368822.1"/>
    <property type="molecule type" value="Genomic_DNA"/>
</dbReference>
<dbReference type="SUPFAM" id="SSF52047">
    <property type="entry name" value="RNI-like"/>
    <property type="match status" value="1"/>
</dbReference>
<accession>A0AAD1UHM8</accession>
<keyword evidence="2" id="KW-1185">Reference proteome</keyword>
<sequence>MLGWRFRQIISKIHKSDSLSIIDCTLSMALFKRILKSCSSVRSLYFSRCKIVGDVNLQWSPCLANDIECALLQELKISNCDFQGKQGSLESFLKELYP</sequence>
<organism evidence="1 2">
    <name type="scientific">Euplotes crassus</name>
    <dbReference type="NCBI Taxonomy" id="5936"/>
    <lineage>
        <taxon>Eukaryota</taxon>
        <taxon>Sar</taxon>
        <taxon>Alveolata</taxon>
        <taxon>Ciliophora</taxon>
        <taxon>Intramacronucleata</taxon>
        <taxon>Spirotrichea</taxon>
        <taxon>Hypotrichia</taxon>
        <taxon>Euplotida</taxon>
        <taxon>Euplotidae</taxon>
        <taxon>Moneuplotes</taxon>
    </lineage>
</organism>